<evidence type="ECO:0000313" key="2">
    <source>
        <dbReference type="Proteomes" id="UP000229227"/>
    </source>
</evidence>
<gene>
    <name evidence="1" type="ORF">COS91_01525</name>
</gene>
<accession>A0A2M6ZHX3</accession>
<dbReference type="AlphaFoldDB" id="A0A2M6ZHX3"/>
<reference evidence="2" key="1">
    <citation type="submission" date="2017-09" db="EMBL/GenBank/DDBJ databases">
        <title>Depth-based differentiation of microbial function through sediment-hosted aquifers and enrichment of novel symbionts in the deep terrestrial subsurface.</title>
        <authorList>
            <person name="Probst A.J."/>
            <person name="Ladd B."/>
            <person name="Jarett J.K."/>
            <person name="Geller-Mcgrath D.E."/>
            <person name="Sieber C.M.K."/>
            <person name="Emerson J.B."/>
            <person name="Anantharaman K."/>
            <person name="Thomas B.C."/>
            <person name="Malmstrom R."/>
            <person name="Stieglmeier M."/>
            <person name="Klingl A."/>
            <person name="Woyke T."/>
            <person name="Ryan C.M."/>
            <person name="Banfield J.F."/>
        </authorList>
    </citation>
    <scope>NUCLEOTIDE SEQUENCE [LARGE SCALE GENOMIC DNA]</scope>
</reference>
<sequence>MKKTSIINDFYVIVRKSKRGNLRIVDGDTNRRDLEYILDENDAIYKVTEVVPLMSGTGKF</sequence>
<comment type="caution">
    <text evidence="1">The sequence shown here is derived from an EMBL/GenBank/DDBJ whole genome shotgun (WGS) entry which is preliminary data.</text>
</comment>
<proteinExistence type="predicted"/>
<name>A0A2M6ZHX3_9BACT</name>
<organism evidence="1 2">
    <name type="scientific">Candidatus Desantisbacteria bacterium CG07_land_8_20_14_0_80_39_15</name>
    <dbReference type="NCBI Taxonomy" id="1974549"/>
    <lineage>
        <taxon>Bacteria</taxon>
        <taxon>Candidatus Desantisiibacteriota</taxon>
    </lineage>
</organism>
<dbReference type="Proteomes" id="UP000229227">
    <property type="component" value="Unassembled WGS sequence"/>
</dbReference>
<protein>
    <submittedName>
        <fullName evidence="1">Uncharacterized protein</fullName>
    </submittedName>
</protein>
<evidence type="ECO:0000313" key="1">
    <source>
        <dbReference type="EMBL" id="PIU51993.1"/>
    </source>
</evidence>
<dbReference type="EMBL" id="PEWN01000025">
    <property type="protein sequence ID" value="PIU51993.1"/>
    <property type="molecule type" value="Genomic_DNA"/>
</dbReference>